<feature type="compositionally biased region" description="Low complexity" evidence="2">
    <location>
        <begin position="291"/>
        <end position="307"/>
    </location>
</feature>
<keyword evidence="5" id="KW-1185">Reference proteome</keyword>
<evidence type="ECO:0000313" key="5">
    <source>
        <dbReference type="Proteomes" id="UP000242877"/>
    </source>
</evidence>
<dbReference type="Proteomes" id="UP000242877">
    <property type="component" value="Unassembled WGS sequence"/>
</dbReference>
<dbReference type="PROSITE" id="PS00028">
    <property type="entry name" value="ZINC_FINGER_C2H2_1"/>
    <property type="match status" value="1"/>
</dbReference>
<feature type="compositionally biased region" description="Polar residues" evidence="2">
    <location>
        <begin position="198"/>
        <end position="209"/>
    </location>
</feature>
<keyword evidence="1" id="KW-0479">Metal-binding</keyword>
<feature type="compositionally biased region" description="Basic and acidic residues" evidence="2">
    <location>
        <begin position="441"/>
        <end position="460"/>
    </location>
</feature>
<sequence>MEQPASEYAQPGLDSPPSARPLPESESEQQSVPSTDTAAAAAATAAAAAAAASATNGQYATPNQVDQKQPSPTQYNGTTAPSTESRPVNGTSTQSATDYTINTAAAAAAAPQLSTPPATARTATGGYTDYLARQPQYHPASHPPTSASPGMAQATSPSPSASANVNVPFMSTSPDSAAAVATTVRDMSQQLGPPPMDGSSSRAESMQALQSQAQSVPQTQAPAQAQAPPAPHSAQSYQDPQSQVQVQTQAPLAPTSAPQPQPQSETQTQTQTQDQGPMKSDSDLPVDPSMAPVATPTYPQYATYPPQGHDMSHYAHPPPQVYGRPEWPPQYAQPTHHAIPGAYASPATTVGTSPQLAAAPPRPGQTHYFSQVYSFVPIPGTQQHKRPRRRYEEIERMYKCGWNGCEKAYGTLNHLNAHVTMQSHGAKRTPEEFKEIRKEWKARKKEEEAQRKAAEERERAAAAAQQASQQVDGVSNTADASPQTQHQQQHQQQQHTPYSNAGRQLPPIGYQAADGQVAGQPQYQTTPNGTIIYQTGNGQVSAGYHAAPYPHSPYGQGQQVYQAPRE</sequence>
<feature type="compositionally biased region" description="Polar residues" evidence="2">
    <location>
        <begin position="519"/>
        <end position="530"/>
    </location>
</feature>
<evidence type="ECO:0000256" key="2">
    <source>
        <dbReference type="SAM" id="MobiDB-lite"/>
    </source>
</evidence>
<feature type="compositionally biased region" description="Low complexity" evidence="2">
    <location>
        <begin position="210"/>
        <end position="277"/>
    </location>
</feature>
<feature type="compositionally biased region" description="Polar residues" evidence="2">
    <location>
        <begin position="346"/>
        <end position="355"/>
    </location>
</feature>
<feature type="compositionally biased region" description="Low complexity" evidence="2">
    <location>
        <begin position="138"/>
        <end position="149"/>
    </location>
</feature>
<evidence type="ECO:0000259" key="3">
    <source>
        <dbReference type="PROSITE" id="PS50157"/>
    </source>
</evidence>
<feature type="region of interest" description="Disordered" evidence="2">
    <location>
        <begin position="441"/>
        <end position="530"/>
    </location>
</feature>
<dbReference type="VEuPathDB" id="FungiDB:AAP_05591"/>
<feature type="compositionally biased region" description="Polar residues" evidence="2">
    <location>
        <begin position="471"/>
        <end position="482"/>
    </location>
</feature>
<dbReference type="OrthoDB" id="1939603at2759"/>
<feature type="region of interest" description="Disordered" evidence="2">
    <location>
        <begin position="1"/>
        <end position="364"/>
    </location>
</feature>
<feature type="compositionally biased region" description="Low complexity" evidence="2">
    <location>
        <begin position="483"/>
        <end position="496"/>
    </location>
</feature>
<feature type="compositionally biased region" description="Polar residues" evidence="2">
    <location>
        <begin position="56"/>
        <end position="95"/>
    </location>
</feature>
<feature type="region of interest" description="Disordered" evidence="2">
    <location>
        <begin position="543"/>
        <end position="566"/>
    </location>
</feature>
<proteinExistence type="predicted"/>
<dbReference type="AlphaFoldDB" id="A0A167VGU5"/>
<feature type="compositionally biased region" description="Low complexity" evidence="2">
    <location>
        <begin position="37"/>
        <end position="55"/>
    </location>
</feature>
<accession>A0A167VGU5</accession>
<dbReference type="PANTHER" id="PTHR36167:SF3">
    <property type="entry name" value="C2H2 FINGER DOMAIN TRANSCRIPTION FACTOR (EUROFUNG)-RELATED"/>
    <property type="match status" value="1"/>
</dbReference>
<dbReference type="InterPro" id="IPR039327">
    <property type="entry name" value="CON7-like"/>
</dbReference>
<feature type="compositionally biased region" description="Low complexity" evidence="2">
    <location>
        <begin position="96"/>
        <end position="128"/>
    </location>
</feature>
<dbReference type="GO" id="GO:0008270">
    <property type="term" value="F:zinc ion binding"/>
    <property type="evidence" value="ECO:0007669"/>
    <property type="project" value="UniProtKB-KW"/>
</dbReference>
<keyword evidence="1" id="KW-0862">Zinc</keyword>
<evidence type="ECO:0000256" key="1">
    <source>
        <dbReference type="PROSITE-ProRule" id="PRU00042"/>
    </source>
</evidence>
<dbReference type="InterPro" id="IPR013087">
    <property type="entry name" value="Znf_C2H2_type"/>
</dbReference>
<name>A0A167VGU5_9EURO</name>
<protein>
    <submittedName>
        <fullName evidence="4">Zinc finger, C2H2-type/integrase, DNA-binding protein</fullName>
    </submittedName>
</protein>
<feature type="compositionally biased region" description="Low complexity" evidence="2">
    <location>
        <begin position="461"/>
        <end position="470"/>
    </location>
</feature>
<dbReference type="GO" id="GO:0006355">
    <property type="term" value="P:regulation of DNA-templated transcription"/>
    <property type="evidence" value="ECO:0007669"/>
    <property type="project" value="InterPro"/>
</dbReference>
<dbReference type="Gene3D" id="3.30.160.60">
    <property type="entry name" value="Classic Zinc Finger"/>
    <property type="match status" value="1"/>
</dbReference>
<dbReference type="PROSITE" id="PS50157">
    <property type="entry name" value="ZINC_FINGER_C2H2_2"/>
    <property type="match status" value="1"/>
</dbReference>
<gene>
    <name evidence="4" type="ORF">AAP_05591</name>
</gene>
<reference evidence="4 5" key="1">
    <citation type="journal article" date="2016" name="Genome Biol. Evol.">
        <title>Divergent and convergent evolution of fungal pathogenicity.</title>
        <authorList>
            <person name="Shang Y."/>
            <person name="Xiao G."/>
            <person name="Zheng P."/>
            <person name="Cen K."/>
            <person name="Zhan S."/>
            <person name="Wang C."/>
        </authorList>
    </citation>
    <scope>NUCLEOTIDE SEQUENCE [LARGE SCALE GENOMIC DNA]</scope>
    <source>
        <strain evidence="4 5">ARSEF 7405</strain>
    </source>
</reference>
<dbReference type="EMBL" id="AZGZ01000033">
    <property type="protein sequence ID" value="KZZ87508.1"/>
    <property type="molecule type" value="Genomic_DNA"/>
</dbReference>
<comment type="caution">
    <text evidence="4">The sequence shown here is derived from an EMBL/GenBank/DDBJ whole genome shotgun (WGS) entry which is preliminary data.</text>
</comment>
<feature type="domain" description="C2H2-type" evidence="3">
    <location>
        <begin position="398"/>
        <end position="429"/>
    </location>
</feature>
<evidence type="ECO:0000313" key="4">
    <source>
        <dbReference type="EMBL" id="KZZ87508.1"/>
    </source>
</evidence>
<dbReference type="PANTHER" id="PTHR36167">
    <property type="entry name" value="C2H2 FINGER DOMAIN TRANSCRIPTION FACTOR (EUROFUNG)-RELATED"/>
    <property type="match status" value="1"/>
</dbReference>
<keyword evidence="1" id="KW-0863">Zinc-finger</keyword>
<keyword evidence="4" id="KW-0238">DNA-binding</keyword>
<organism evidence="4 5">
    <name type="scientific">Ascosphaera apis ARSEF 7405</name>
    <dbReference type="NCBI Taxonomy" id="392613"/>
    <lineage>
        <taxon>Eukaryota</taxon>
        <taxon>Fungi</taxon>
        <taxon>Dikarya</taxon>
        <taxon>Ascomycota</taxon>
        <taxon>Pezizomycotina</taxon>
        <taxon>Eurotiomycetes</taxon>
        <taxon>Eurotiomycetidae</taxon>
        <taxon>Onygenales</taxon>
        <taxon>Ascosphaeraceae</taxon>
        <taxon>Ascosphaera</taxon>
    </lineage>
</organism>
<dbReference type="GO" id="GO:0003677">
    <property type="term" value="F:DNA binding"/>
    <property type="evidence" value="ECO:0007669"/>
    <property type="project" value="UniProtKB-KW"/>
</dbReference>
<feature type="compositionally biased region" description="Low complexity" evidence="2">
    <location>
        <begin position="156"/>
        <end position="168"/>
    </location>
</feature>
<feature type="compositionally biased region" description="Polar residues" evidence="2">
    <location>
        <begin position="555"/>
        <end position="566"/>
    </location>
</feature>